<comment type="caution">
    <text evidence="1">The sequence shown here is derived from an EMBL/GenBank/DDBJ whole genome shotgun (WGS) entry which is preliminary data.</text>
</comment>
<name>Q54DQ4_DICDI</name>
<dbReference type="GeneID" id="8628499"/>
<dbReference type="RefSeq" id="XP_629818.1">
    <property type="nucleotide sequence ID" value="XM_629816.1"/>
</dbReference>
<keyword evidence="2" id="KW-1185">Reference proteome</keyword>
<organism evidence="1 2">
    <name type="scientific">Dictyostelium discoideum</name>
    <name type="common">Social amoeba</name>
    <dbReference type="NCBI Taxonomy" id="44689"/>
    <lineage>
        <taxon>Eukaryota</taxon>
        <taxon>Amoebozoa</taxon>
        <taxon>Evosea</taxon>
        <taxon>Eumycetozoa</taxon>
        <taxon>Dictyostelia</taxon>
        <taxon>Dictyosteliales</taxon>
        <taxon>Dictyosteliaceae</taxon>
        <taxon>Dictyostelium</taxon>
    </lineage>
</organism>
<dbReference type="AlphaFoldDB" id="Q54DQ4"/>
<dbReference type="EMBL" id="AAFI02000187">
    <property type="protein sequence ID" value="EAL61445.1"/>
    <property type="molecule type" value="Genomic_DNA"/>
</dbReference>
<dbReference type="PaxDb" id="44689-DDB0219716"/>
<dbReference type="KEGG" id="ddi:DDB_G0292178"/>
<dbReference type="InParanoid" id="Q54DQ4"/>
<sequence length="143" mass="16159">MKCSGININSTQVNSFVDRIEGAKKEIPILQEVKFNNGTKVGQAWDMHQENLFVTALFAYANRPQMMENVANQNSSQLCSTYKNKASLAVLILSKYFEAIRTERSCKKQIHKDKSNKIGLDLVDYTDENEELLEGISLQPANN</sequence>
<accession>Q54DQ4</accession>
<protein>
    <submittedName>
        <fullName evidence="1">Uncharacterized protein</fullName>
    </submittedName>
</protein>
<evidence type="ECO:0000313" key="2">
    <source>
        <dbReference type="Proteomes" id="UP000002195"/>
    </source>
</evidence>
<evidence type="ECO:0000313" key="1">
    <source>
        <dbReference type="EMBL" id="EAL61445.1"/>
    </source>
</evidence>
<proteinExistence type="predicted"/>
<dbReference type="VEuPathDB" id="AmoebaDB:DDB_G0292178"/>
<gene>
    <name evidence="1" type="ORF">DDB_G0292178</name>
</gene>
<dbReference type="HOGENOM" id="CLU_1809792_0_0_1"/>
<dbReference type="Proteomes" id="UP000002195">
    <property type="component" value="Unassembled WGS sequence"/>
</dbReference>
<reference evidence="1 2" key="1">
    <citation type="journal article" date="2005" name="Nature">
        <title>The genome of the social amoeba Dictyostelium discoideum.</title>
        <authorList>
            <consortium name="The Dictyostelium discoideum Sequencing Consortium"/>
            <person name="Eichinger L."/>
            <person name="Pachebat J.A."/>
            <person name="Glockner G."/>
            <person name="Rajandream M.A."/>
            <person name="Sucgang R."/>
            <person name="Berriman M."/>
            <person name="Song J."/>
            <person name="Olsen R."/>
            <person name="Szafranski K."/>
            <person name="Xu Q."/>
            <person name="Tunggal B."/>
            <person name="Kummerfeld S."/>
            <person name="Madera M."/>
            <person name="Konfortov B.A."/>
            <person name="Rivero F."/>
            <person name="Bankier A.T."/>
            <person name="Lehmann R."/>
            <person name="Hamlin N."/>
            <person name="Davies R."/>
            <person name="Gaudet P."/>
            <person name="Fey P."/>
            <person name="Pilcher K."/>
            <person name="Chen G."/>
            <person name="Saunders D."/>
            <person name="Sodergren E."/>
            <person name="Davis P."/>
            <person name="Kerhornou A."/>
            <person name="Nie X."/>
            <person name="Hall N."/>
            <person name="Anjard C."/>
            <person name="Hemphill L."/>
            <person name="Bason N."/>
            <person name="Farbrother P."/>
            <person name="Desany B."/>
            <person name="Just E."/>
            <person name="Morio T."/>
            <person name="Rost R."/>
            <person name="Churcher C."/>
            <person name="Cooper J."/>
            <person name="Haydock S."/>
            <person name="van Driessche N."/>
            <person name="Cronin A."/>
            <person name="Goodhead I."/>
            <person name="Muzny D."/>
            <person name="Mourier T."/>
            <person name="Pain A."/>
            <person name="Lu M."/>
            <person name="Harper D."/>
            <person name="Lindsay R."/>
            <person name="Hauser H."/>
            <person name="James K."/>
            <person name="Quiles M."/>
            <person name="Madan Babu M."/>
            <person name="Saito T."/>
            <person name="Buchrieser C."/>
            <person name="Wardroper A."/>
            <person name="Felder M."/>
            <person name="Thangavelu M."/>
            <person name="Johnson D."/>
            <person name="Knights A."/>
            <person name="Loulseged H."/>
            <person name="Mungall K."/>
            <person name="Oliver K."/>
            <person name="Price C."/>
            <person name="Quail M.A."/>
            <person name="Urushihara H."/>
            <person name="Hernandez J."/>
            <person name="Rabbinowitsch E."/>
            <person name="Steffen D."/>
            <person name="Sanders M."/>
            <person name="Ma J."/>
            <person name="Kohara Y."/>
            <person name="Sharp S."/>
            <person name="Simmonds M."/>
            <person name="Spiegler S."/>
            <person name="Tivey A."/>
            <person name="Sugano S."/>
            <person name="White B."/>
            <person name="Walker D."/>
            <person name="Woodward J."/>
            <person name="Winckler T."/>
            <person name="Tanaka Y."/>
            <person name="Shaulsky G."/>
            <person name="Schleicher M."/>
            <person name="Weinstock G."/>
            <person name="Rosenthal A."/>
            <person name="Cox E.C."/>
            <person name="Chisholm R.L."/>
            <person name="Gibbs R."/>
            <person name="Loomis W.F."/>
            <person name="Platzer M."/>
            <person name="Kay R.R."/>
            <person name="Williams J."/>
            <person name="Dear P.H."/>
            <person name="Noegel A.A."/>
            <person name="Barrell B."/>
            <person name="Kuspa A."/>
        </authorList>
    </citation>
    <scope>NUCLEOTIDE SEQUENCE [LARGE SCALE GENOMIC DNA]</scope>
    <source>
        <strain evidence="1 2">AX4</strain>
    </source>
</reference>